<dbReference type="Pfam" id="PF01783">
    <property type="entry name" value="Ribosomal_L32p"/>
    <property type="match status" value="1"/>
</dbReference>
<comment type="similarity">
    <text evidence="1">Belongs to the bacterial ribosomal protein bL32 family.</text>
</comment>
<dbReference type="AlphaFoldDB" id="A0A0F8X5A6"/>
<sequence length="25" mass="2842">MGPLPKRKISKGRRNRRRAHDALGA</sequence>
<reference evidence="5" key="1">
    <citation type="journal article" date="2015" name="Nature">
        <title>Complex archaea that bridge the gap between prokaryotes and eukaryotes.</title>
        <authorList>
            <person name="Spang A."/>
            <person name="Saw J.H."/>
            <person name="Jorgensen S.L."/>
            <person name="Zaremba-Niedzwiedzka K."/>
            <person name="Martijn J."/>
            <person name="Lind A.E."/>
            <person name="van Eijk R."/>
            <person name="Schleper C."/>
            <person name="Guy L."/>
            <person name="Ettema T.J."/>
        </authorList>
    </citation>
    <scope>NUCLEOTIDE SEQUENCE</scope>
</reference>
<evidence type="ECO:0000256" key="4">
    <source>
        <dbReference type="SAM" id="MobiDB-lite"/>
    </source>
</evidence>
<dbReference type="InterPro" id="IPR011332">
    <property type="entry name" value="Ribosomal_zn-bd"/>
</dbReference>
<feature type="region of interest" description="Disordered" evidence="4">
    <location>
        <begin position="1"/>
        <end position="25"/>
    </location>
</feature>
<dbReference type="EMBL" id="LAZR01065149">
    <property type="protein sequence ID" value="KKK56120.1"/>
    <property type="molecule type" value="Genomic_DNA"/>
</dbReference>
<dbReference type="NCBIfam" id="TIGR01031">
    <property type="entry name" value="rpmF_bact"/>
    <property type="match status" value="1"/>
</dbReference>
<evidence type="ECO:0000256" key="2">
    <source>
        <dbReference type="ARBA" id="ARBA00022980"/>
    </source>
</evidence>
<feature type="non-terminal residue" evidence="5">
    <location>
        <position position="25"/>
    </location>
</feature>
<evidence type="ECO:0000256" key="3">
    <source>
        <dbReference type="ARBA" id="ARBA00023274"/>
    </source>
</evidence>
<dbReference type="SUPFAM" id="SSF57829">
    <property type="entry name" value="Zn-binding ribosomal proteins"/>
    <property type="match status" value="1"/>
</dbReference>
<feature type="compositionally biased region" description="Basic residues" evidence="4">
    <location>
        <begin position="1"/>
        <end position="19"/>
    </location>
</feature>
<protein>
    <recommendedName>
        <fullName evidence="6">50S ribosomal protein L32</fullName>
    </recommendedName>
</protein>
<evidence type="ECO:0000256" key="1">
    <source>
        <dbReference type="ARBA" id="ARBA00008560"/>
    </source>
</evidence>
<dbReference type="InterPro" id="IPR002677">
    <property type="entry name" value="Ribosomal_bL32"/>
</dbReference>
<dbReference type="Gene3D" id="1.20.5.640">
    <property type="entry name" value="Single helix bin"/>
    <property type="match status" value="1"/>
</dbReference>
<proteinExistence type="inferred from homology"/>
<keyword evidence="2" id="KW-0689">Ribosomal protein</keyword>
<accession>A0A0F8X5A6</accession>
<dbReference type="GO" id="GO:0006412">
    <property type="term" value="P:translation"/>
    <property type="evidence" value="ECO:0007669"/>
    <property type="project" value="InterPro"/>
</dbReference>
<dbReference type="GO" id="GO:0003735">
    <property type="term" value="F:structural constituent of ribosome"/>
    <property type="evidence" value="ECO:0007669"/>
    <property type="project" value="InterPro"/>
</dbReference>
<evidence type="ECO:0008006" key="6">
    <source>
        <dbReference type="Google" id="ProtNLM"/>
    </source>
</evidence>
<comment type="caution">
    <text evidence="5">The sequence shown here is derived from an EMBL/GenBank/DDBJ whole genome shotgun (WGS) entry which is preliminary data.</text>
</comment>
<keyword evidence="3" id="KW-0687">Ribonucleoprotein</keyword>
<organism evidence="5">
    <name type="scientific">marine sediment metagenome</name>
    <dbReference type="NCBI Taxonomy" id="412755"/>
    <lineage>
        <taxon>unclassified sequences</taxon>
        <taxon>metagenomes</taxon>
        <taxon>ecological metagenomes</taxon>
    </lineage>
</organism>
<evidence type="ECO:0000313" key="5">
    <source>
        <dbReference type="EMBL" id="KKK56120.1"/>
    </source>
</evidence>
<dbReference type="GO" id="GO:0015934">
    <property type="term" value="C:large ribosomal subunit"/>
    <property type="evidence" value="ECO:0007669"/>
    <property type="project" value="InterPro"/>
</dbReference>
<name>A0A0F8X5A6_9ZZZZ</name>
<gene>
    <name evidence="5" type="ORF">LCGC14_3067730</name>
</gene>